<dbReference type="eggNOG" id="ENOG5032S0V">
    <property type="taxonomic scope" value="Bacteria"/>
</dbReference>
<sequence>MSEQIRLHRAACSVDVRSTRMETVMAETRPLLEDQPKTGADQYLASNVAAGHLALVPTWLPLDVASGPSHNSAGSGGDGISEGVISSNSLAVFMPSNAAIAGPHSGADAFQGNDALINQHPTEMAGIGGNGGSGNVAIGGGDGANHAGTGGNGLFYGGLVSTEVALFAPVNTAVAAGPGAEAHADQTNNALFLQGATQIGGMGGSGGDHNVTGHGPSMSPGTALTLTGDFYAGHGGDGYFVGSMVDVSIAIFSPINIAIGAAGGSAEAHQTNNVIFDQGTVQIGGNGGGFNLSSDTIFTGNHALGGGGGGVGSSTGSMVDVNFAYFHPINIAVPAGGTADAQQTDHVLYDQQALQLAGIAGHGGDGNLTDTHSALVDDILSFMHS</sequence>
<gene>
    <name evidence="1" type="ordered locus">RL0625</name>
</gene>
<dbReference type="KEGG" id="rle:RL0625"/>
<protein>
    <submittedName>
        <fullName evidence="1">Uncharacterized protein</fullName>
    </submittedName>
</protein>
<name>Q1MLN4_RHIJ3</name>
<dbReference type="EnsemblBacteria" id="CAK06119">
    <property type="protein sequence ID" value="CAK06119"/>
    <property type="gene ID" value="RL0625"/>
</dbReference>
<dbReference type="EMBL" id="AM236080">
    <property type="protein sequence ID" value="CAK06119.1"/>
    <property type="molecule type" value="Genomic_DNA"/>
</dbReference>
<reference evidence="1 2" key="1">
    <citation type="journal article" date="2006" name="Genome Biol.">
        <title>The genome of Rhizobium leguminosarum has recognizable core and accessory components.</title>
        <authorList>
            <person name="Young J.W."/>
            <person name="Crossman L.C."/>
            <person name="Johnston A.W.B."/>
            <person name="Thomson N.R."/>
            <person name="Ghazoui Z.F."/>
            <person name="Hull K.H."/>
            <person name="Wexler M."/>
            <person name="Curson A.R.J."/>
            <person name="Todd J.D."/>
            <person name="Poole P.S."/>
            <person name="Mauchline T.H."/>
            <person name="East A.K."/>
            <person name="Quail M.A."/>
            <person name="Churcher C."/>
            <person name="Arrowsmith C."/>
            <person name="Cherevach A."/>
            <person name="Chillingworth T."/>
            <person name="Clarke K."/>
            <person name="Cronin A."/>
            <person name="Davis P."/>
            <person name="Fraser A."/>
            <person name="Hance Z."/>
            <person name="Hauser H."/>
            <person name="Jagels K."/>
            <person name="Moule S."/>
            <person name="Mungall K."/>
            <person name="Norbertczak H."/>
            <person name="Rabbinowitsch E."/>
            <person name="Sanders M."/>
            <person name="Simmonds M."/>
            <person name="Whitehead S."/>
            <person name="Parkhill J."/>
        </authorList>
    </citation>
    <scope>NUCLEOTIDE SEQUENCE [LARGE SCALE GENOMIC DNA]</scope>
    <source>
        <strain evidence="2">DSM 114642 / LMG 32736 / 3841</strain>
    </source>
</reference>
<accession>Q1MLN4</accession>
<evidence type="ECO:0000313" key="1">
    <source>
        <dbReference type="EMBL" id="CAK06119.1"/>
    </source>
</evidence>
<evidence type="ECO:0000313" key="2">
    <source>
        <dbReference type="Proteomes" id="UP000006575"/>
    </source>
</evidence>
<dbReference type="HOGENOM" id="CLU_697690_0_0_5"/>
<dbReference type="Proteomes" id="UP000006575">
    <property type="component" value="Chromosome"/>
</dbReference>
<organism evidence="1 2">
    <name type="scientific">Rhizobium johnstonii (strain DSM 114642 / LMG 32736 / 3841)</name>
    <name type="common">Rhizobium leguminosarum bv. viciae</name>
    <dbReference type="NCBI Taxonomy" id="216596"/>
    <lineage>
        <taxon>Bacteria</taxon>
        <taxon>Pseudomonadati</taxon>
        <taxon>Pseudomonadota</taxon>
        <taxon>Alphaproteobacteria</taxon>
        <taxon>Hyphomicrobiales</taxon>
        <taxon>Rhizobiaceae</taxon>
        <taxon>Rhizobium/Agrobacterium group</taxon>
        <taxon>Rhizobium</taxon>
        <taxon>Rhizobium johnstonii</taxon>
    </lineage>
</organism>
<proteinExistence type="predicted"/>
<keyword evidence="2" id="KW-1185">Reference proteome</keyword>
<dbReference type="AlphaFoldDB" id="Q1MLN4"/>